<evidence type="ECO:0000313" key="4">
    <source>
        <dbReference type="Proteomes" id="UP001151287"/>
    </source>
</evidence>
<comment type="caution">
    <text evidence="3">The sequence shown here is derived from an EMBL/GenBank/DDBJ whole genome shotgun (WGS) entry which is preliminary data.</text>
</comment>
<accession>A0A9Q0HK57</accession>
<evidence type="ECO:0000259" key="2">
    <source>
        <dbReference type="Pfam" id="PF00462"/>
    </source>
</evidence>
<feature type="region of interest" description="Disordered" evidence="1">
    <location>
        <begin position="1"/>
        <end position="60"/>
    </location>
</feature>
<sequence>MDAEDTVSARAPRPVGAGRDNSNFTASLKEKKGKEGEIQKGKIQTERKIRREKGDKSSEMGCISSKLICAADLDHDSEKITKIEHVVSLKSTTYGALNLDPKRESEKEEEKREVEEETKVTIKETKKTSVPILILPPHCKKRTNSKEGATEVINAWEIMEGLEDAPIWSPLKKANKLNPLNLWSPKSANRRKPGGKENSPLQRSSPSGPFDSNRVLRPFNSVPNSKLGTSKSPNTSILKKNQDGVSSSSRRSLVPMFDPDLIASVEREFRQEKEQIKQVVTCTPKTREADKLLRTFEEKCPPGGENALVLYTTTLRGIRKTFEDCNTVRSAIESHGVQIMERDISMDSGYREELRVLLKEVKVPMLFVKGRLIGGAEVVVKLEEEGKLGRILRVIPKAKLCEGCAGFRFVMCKVCNGSCKVLEKGQNDKIVSEKGSKNKMVRCEECNENGLVKCPICC</sequence>
<dbReference type="EMBL" id="JAMQYH010000004">
    <property type="protein sequence ID" value="KAJ1688859.1"/>
    <property type="molecule type" value="Genomic_DNA"/>
</dbReference>
<dbReference type="AlphaFoldDB" id="A0A9Q0HK57"/>
<keyword evidence="4" id="KW-1185">Reference proteome</keyword>
<evidence type="ECO:0000256" key="1">
    <source>
        <dbReference type="SAM" id="MobiDB-lite"/>
    </source>
</evidence>
<dbReference type="SUPFAM" id="SSF52833">
    <property type="entry name" value="Thioredoxin-like"/>
    <property type="match status" value="1"/>
</dbReference>
<dbReference type="InterPro" id="IPR036249">
    <property type="entry name" value="Thioredoxin-like_sf"/>
</dbReference>
<feature type="compositionally biased region" description="Basic and acidic residues" evidence="1">
    <location>
        <begin position="100"/>
        <end position="120"/>
    </location>
</feature>
<dbReference type="PANTHER" id="PTHR45669:SF12">
    <property type="entry name" value="EMB|CAB85507.1"/>
    <property type="match status" value="1"/>
</dbReference>
<dbReference type="InterPro" id="IPR002109">
    <property type="entry name" value="Glutaredoxin"/>
</dbReference>
<reference evidence="3" key="1">
    <citation type="journal article" date="2022" name="Cell">
        <title>Repeat-based holocentromeres influence genome architecture and karyotype evolution.</title>
        <authorList>
            <person name="Hofstatter P.G."/>
            <person name="Thangavel G."/>
            <person name="Lux T."/>
            <person name="Neumann P."/>
            <person name="Vondrak T."/>
            <person name="Novak P."/>
            <person name="Zhang M."/>
            <person name="Costa L."/>
            <person name="Castellani M."/>
            <person name="Scott A."/>
            <person name="Toegelov H."/>
            <person name="Fuchs J."/>
            <person name="Mata-Sucre Y."/>
            <person name="Dias Y."/>
            <person name="Vanzela A.L.L."/>
            <person name="Huettel B."/>
            <person name="Almeida C.C.S."/>
            <person name="Simkova H."/>
            <person name="Souza G."/>
            <person name="Pedrosa-Harand A."/>
            <person name="Macas J."/>
            <person name="Mayer K.F.X."/>
            <person name="Houben A."/>
            <person name="Marques A."/>
        </authorList>
    </citation>
    <scope>NUCLEOTIDE SEQUENCE</scope>
    <source>
        <strain evidence="3">RhyBre1mFocal</strain>
    </source>
</reference>
<feature type="region of interest" description="Disordered" evidence="1">
    <location>
        <begin position="178"/>
        <end position="252"/>
    </location>
</feature>
<evidence type="ECO:0000313" key="3">
    <source>
        <dbReference type="EMBL" id="KAJ1688859.1"/>
    </source>
</evidence>
<proteinExistence type="predicted"/>
<name>A0A9Q0HK57_9POAL</name>
<feature type="region of interest" description="Disordered" evidence="1">
    <location>
        <begin position="99"/>
        <end position="120"/>
    </location>
</feature>
<organism evidence="3 4">
    <name type="scientific">Rhynchospora breviuscula</name>
    <dbReference type="NCBI Taxonomy" id="2022672"/>
    <lineage>
        <taxon>Eukaryota</taxon>
        <taxon>Viridiplantae</taxon>
        <taxon>Streptophyta</taxon>
        <taxon>Embryophyta</taxon>
        <taxon>Tracheophyta</taxon>
        <taxon>Spermatophyta</taxon>
        <taxon>Magnoliopsida</taxon>
        <taxon>Liliopsida</taxon>
        <taxon>Poales</taxon>
        <taxon>Cyperaceae</taxon>
        <taxon>Cyperoideae</taxon>
        <taxon>Rhynchosporeae</taxon>
        <taxon>Rhynchospora</taxon>
    </lineage>
</organism>
<dbReference type="CDD" id="cd03031">
    <property type="entry name" value="GRX_GRX_like"/>
    <property type="match status" value="1"/>
</dbReference>
<dbReference type="Pfam" id="PF23733">
    <property type="entry name" value="GRXCR1-2_C"/>
    <property type="match status" value="1"/>
</dbReference>
<dbReference type="OrthoDB" id="423313at2759"/>
<feature type="compositionally biased region" description="Basic and acidic residues" evidence="1">
    <location>
        <begin position="28"/>
        <end position="58"/>
    </location>
</feature>
<protein>
    <recommendedName>
        <fullName evidence="2">Glutaredoxin domain-containing protein</fullName>
    </recommendedName>
</protein>
<feature type="compositionally biased region" description="Polar residues" evidence="1">
    <location>
        <begin position="221"/>
        <end position="251"/>
    </location>
</feature>
<dbReference type="Gene3D" id="3.40.30.10">
    <property type="entry name" value="Glutaredoxin"/>
    <property type="match status" value="1"/>
</dbReference>
<dbReference type="PROSITE" id="PS51354">
    <property type="entry name" value="GLUTAREDOXIN_2"/>
    <property type="match status" value="1"/>
</dbReference>
<dbReference type="PANTHER" id="PTHR45669">
    <property type="entry name" value="GLUTAREDOXIN DOMAIN-CONTAINING CYSTEINE-RICH PROTEIN CG12206-RELATED"/>
    <property type="match status" value="1"/>
</dbReference>
<feature type="domain" description="Glutaredoxin" evidence="2">
    <location>
        <begin position="309"/>
        <end position="373"/>
    </location>
</feature>
<dbReference type="Proteomes" id="UP001151287">
    <property type="component" value="Unassembled WGS sequence"/>
</dbReference>
<dbReference type="Pfam" id="PF00462">
    <property type="entry name" value="Glutaredoxin"/>
    <property type="match status" value="1"/>
</dbReference>
<gene>
    <name evidence="3" type="ORF">LUZ63_013014</name>
</gene>